<dbReference type="Proteomes" id="UP000286208">
    <property type="component" value="Unassembled WGS sequence"/>
</dbReference>
<reference evidence="2 3" key="1">
    <citation type="submission" date="2018-11" db="EMBL/GenBank/DDBJ databases">
        <title>Rhodococcus spongicola sp. nov. and Rhodococcus xishaensis sp. nov. from marine sponges.</title>
        <authorList>
            <person name="Li L."/>
            <person name="Lin H.W."/>
        </authorList>
    </citation>
    <scope>NUCLEOTIDE SEQUENCE [LARGE SCALE GENOMIC DNA]</scope>
    <source>
        <strain evidence="2 3">CCTCC AB2014297</strain>
    </source>
</reference>
<dbReference type="RefSeq" id="WP_127917785.1">
    <property type="nucleotide sequence ID" value="NZ_RKLP01000011.1"/>
</dbReference>
<gene>
    <name evidence="2" type="ORF">EGT67_19675</name>
</gene>
<keyword evidence="1" id="KW-1133">Transmembrane helix</keyword>
<organism evidence="2 3">
    <name type="scientific">Prescottella agglutinans</name>
    <dbReference type="NCBI Taxonomy" id="1644129"/>
    <lineage>
        <taxon>Bacteria</taxon>
        <taxon>Bacillati</taxon>
        <taxon>Actinomycetota</taxon>
        <taxon>Actinomycetes</taxon>
        <taxon>Mycobacteriales</taxon>
        <taxon>Nocardiaceae</taxon>
        <taxon>Prescottella</taxon>
    </lineage>
</organism>
<keyword evidence="1" id="KW-0812">Transmembrane</keyword>
<keyword evidence="3" id="KW-1185">Reference proteome</keyword>
<keyword evidence="1" id="KW-0472">Membrane</keyword>
<evidence type="ECO:0000256" key="1">
    <source>
        <dbReference type="SAM" id="Phobius"/>
    </source>
</evidence>
<name>A0A3S3AGK7_9NOCA</name>
<feature type="transmembrane region" description="Helical" evidence="1">
    <location>
        <begin position="12"/>
        <end position="36"/>
    </location>
</feature>
<dbReference type="EMBL" id="RKLP01000011">
    <property type="protein sequence ID" value="RVW07669.1"/>
    <property type="molecule type" value="Genomic_DNA"/>
</dbReference>
<evidence type="ECO:0000313" key="3">
    <source>
        <dbReference type="Proteomes" id="UP000286208"/>
    </source>
</evidence>
<sequence length="65" mass="6880">MPSGRPSRGRQSLEMLIGILGFFTFMAFVAAVVPIVRGEPSVTASLVLLACVVLLGGALVLHRRT</sequence>
<accession>A0A3S3AGK7</accession>
<evidence type="ECO:0000313" key="2">
    <source>
        <dbReference type="EMBL" id="RVW07669.1"/>
    </source>
</evidence>
<dbReference type="AlphaFoldDB" id="A0A3S3AGK7"/>
<proteinExistence type="predicted"/>
<protein>
    <submittedName>
        <fullName evidence="2">Uncharacterized protein</fullName>
    </submittedName>
</protein>
<comment type="caution">
    <text evidence="2">The sequence shown here is derived from an EMBL/GenBank/DDBJ whole genome shotgun (WGS) entry which is preliminary data.</text>
</comment>
<feature type="transmembrane region" description="Helical" evidence="1">
    <location>
        <begin position="42"/>
        <end position="61"/>
    </location>
</feature>